<proteinExistence type="predicted"/>
<feature type="compositionally biased region" description="Acidic residues" evidence="2">
    <location>
        <begin position="878"/>
        <end position="893"/>
    </location>
</feature>
<dbReference type="PANTHER" id="PTHR33053:SF9">
    <property type="entry name" value="AGAP000105-PA"/>
    <property type="match status" value="1"/>
</dbReference>
<feature type="compositionally biased region" description="Polar residues" evidence="2">
    <location>
        <begin position="834"/>
        <end position="863"/>
    </location>
</feature>
<feature type="coiled-coil region" evidence="1">
    <location>
        <begin position="798"/>
        <end position="825"/>
    </location>
</feature>
<evidence type="ECO:0000313" key="3">
    <source>
        <dbReference type="EMBL" id="CAF3546234.1"/>
    </source>
</evidence>
<dbReference type="AlphaFoldDB" id="A0A818JR50"/>
<organism evidence="3 4">
    <name type="scientific">Rotaria socialis</name>
    <dbReference type="NCBI Taxonomy" id="392032"/>
    <lineage>
        <taxon>Eukaryota</taxon>
        <taxon>Metazoa</taxon>
        <taxon>Spiralia</taxon>
        <taxon>Gnathifera</taxon>
        <taxon>Rotifera</taxon>
        <taxon>Eurotatoria</taxon>
        <taxon>Bdelloidea</taxon>
        <taxon>Philodinida</taxon>
        <taxon>Philodinidae</taxon>
        <taxon>Rotaria</taxon>
    </lineage>
</organism>
<feature type="compositionally biased region" description="Polar residues" evidence="2">
    <location>
        <begin position="920"/>
        <end position="932"/>
    </location>
</feature>
<reference evidence="3" key="1">
    <citation type="submission" date="2021-02" db="EMBL/GenBank/DDBJ databases">
        <authorList>
            <person name="Nowell W R."/>
        </authorList>
    </citation>
    <scope>NUCLEOTIDE SEQUENCE</scope>
</reference>
<name>A0A818JR50_9BILA</name>
<evidence type="ECO:0000256" key="1">
    <source>
        <dbReference type="SAM" id="Coils"/>
    </source>
</evidence>
<sequence length="1129" mass="130207">MNLMNIEISLALTAAEQQNQQRRNLRNSRSRGQTELNLIDGITTYLHTTAAAATTTTTAPSFANEFSTNEQPCLSEIILTNNNFYDIDFGPVESIVDETESVDIADCQINDDYLTLLNELSLSCGSHNSAFLHSYTNITQSQFCTNLLRIFRDANICKAYSAKILQLINVALPHPNNLPTSLNALLTYMQVENLFFKRRICLSCKCDIKYTTKECLQCHSSDKMNFADVFDTDFTKCFSDIVERNAANIIQYRQKIITGQNNENNDIPFQNIYQCFLKTVIHQPFISVILHLDGIGLGKSNKLTLWILSCMIVELPPHLRNKRQNMIPLSSWISSREPIIDIWLSECIRYLRNFKSSGFLIHGYQRWFIYFIGVIADCPAMKLVLNHIGHNGYYSCWYCKVSGIHTLNKRQYHFEEVPIMRTVDTYMSESTEAEKAGENIHGHLGTSILHQILDVPLPQSIIMDYMHITLLRHARCVVLQLYASIKPKQRIELDNILRHQRFPHTFNRKMRGIKDTHIKATEMKNLLFYGLLPSFYSYIAIEKVAHITLFICAIRMLHGEKLFGSETGVLAHQLLVAYYKDHTKHYHGLENLVLHLHIHFASQYEKYGSLNYTNCFGQESFLGAFSKNKHGTRHWGDLLMHYFNIDFALQNKNIEHTANNFNMTEGPFDASPKSINIVEKLIMWHEHECGCNQATTCTKIYNRCIINVITSGSRRKRVARTVFTPTQTATIISNYYLLHFIETESYQIAARSSIKKFDKEGFATLQIRRKMLQAKIILAGSLDDCEKELTRQANASQQESHNDCINDEENQLDEENDEIDENATNTIYNQHRLASQSHHQSHPRLQSQSQSESQPRLQSQSQVRMGRSIEYTCPSTNGDEEDSEEHSDSDDTFENNSAPINKRKNMANNVTKKKQRLNIDDQTTSNRLNNQSETTFPGVSIFNLMERKFDIIEKRLLSIENHSGEKMARLTKKIDNLSSASIINKVAIDTYRDENNESFRKDLMYGDIDLLQTMGSTFGDFARKTMKIVFTEEELKERILPPQRSHLSRPSLDLAKFRIVNDAIRIKYKIDSTKYDAFYKNVLRRKLSDFLIEERRRESIKSARDLIRTQMQTNPPSSHQLMPVLVNVE</sequence>
<dbReference type="PANTHER" id="PTHR33053">
    <property type="entry name" value="PROTEIN, PUTATIVE-RELATED"/>
    <property type="match status" value="1"/>
</dbReference>
<keyword evidence="1" id="KW-0175">Coiled coil</keyword>
<gene>
    <name evidence="3" type="ORF">GRG538_LOCUS20009</name>
</gene>
<dbReference type="InterPro" id="IPR009667">
    <property type="entry name" value="DUF1258"/>
</dbReference>
<comment type="caution">
    <text evidence="3">The sequence shown here is derived from an EMBL/GenBank/DDBJ whole genome shotgun (WGS) entry which is preliminary data.</text>
</comment>
<protein>
    <submittedName>
        <fullName evidence="3">Uncharacterized protein</fullName>
    </submittedName>
</protein>
<evidence type="ECO:0000256" key="2">
    <source>
        <dbReference type="SAM" id="MobiDB-lite"/>
    </source>
</evidence>
<evidence type="ECO:0000313" key="4">
    <source>
        <dbReference type="Proteomes" id="UP000663872"/>
    </source>
</evidence>
<dbReference type="EMBL" id="CAJNYT010003279">
    <property type="protein sequence ID" value="CAF3546234.1"/>
    <property type="molecule type" value="Genomic_DNA"/>
</dbReference>
<accession>A0A818JR50</accession>
<dbReference type="Proteomes" id="UP000663872">
    <property type="component" value="Unassembled WGS sequence"/>
</dbReference>
<feature type="compositionally biased region" description="Basic residues" evidence="2">
    <location>
        <begin position="901"/>
        <end position="916"/>
    </location>
</feature>
<feature type="region of interest" description="Disordered" evidence="2">
    <location>
        <begin position="834"/>
        <end position="932"/>
    </location>
</feature>
<dbReference type="Pfam" id="PF06869">
    <property type="entry name" value="DUF1258"/>
    <property type="match status" value="1"/>
</dbReference>